<dbReference type="Pfam" id="PF13812">
    <property type="entry name" value="PPR_3"/>
    <property type="match status" value="1"/>
</dbReference>
<proteinExistence type="inferred from homology"/>
<evidence type="ECO:0000256" key="1">
    <source>
        <dbReference type="ARBA" id="ARBA00007626"/>
    </source>
</evidence>
<dbReference type="InterPro" id="IPR051240">
    <property type="entry name" value="Mito_RNA-Proc/Resp"/>
</dbReference>
<evidence type="ECO:0000256" key="3">
    <source>
        <dbReference type="PROSITE-ProRule" id="PRU00708"/>
    </source>
</evidence>
<dbReference type="InterPro" id="IPR002885">
    <property type="entry name" value="PPR_rpt"/>
</dbReference>
<dbReference type="AlphaFoldDB" id="A0AAP0R9L4"/>
<feature type="region of interest" description="Disordered" evidence="4">
    <location>
        <begin position="40"/>
        <end position="65"/>
    </location>
</feature>
<keyword evidence="2" id="KW-0677">Repeat</keyword>
<comment type="caution">
    <text evidence="5">The sequence shown here is derived from an EMBL/GenBank/DDBJ whole genome shotgun (WGS) entry which is preliminary data.</text>
</comment>
<dbReference type="EMBL" id="JBBPBK010000012">
    <property type="protein sequence ID" value="KAK9273046.1"/>
    <property type="molecule type" value="Genomic_DNA"/>
</dbReference>
<dbReference type="NCBIfam" id="TIGR00756">
    <property type="entry name" value="PPR"/>
    <property type="match status" value="3"/>
</dbReference>
<dbReference type="PANTHER" id="PTHR47933">
    <property type="entry name" value="PENTATRICOPEPTIDE REPEAT-CONTAINING PROTEIN 1, MITOCHONDRIAL"/>
    <property type="match status" value="1"/>
</dbReference>
<dbReference type="Gene3D" id="1.25.40.10">
    <property type="entry name" value="Tetratricopeptide repeat domain"/>
    <property type="match status" value="1"/>
</dbReference>
<dbReference type="Proteomes" id="UP001415857">
    <property type="component" value="Unassembled WGS sequence"/>
</dbReference>
<protein>
    <recommendedName>
        <fullName evidence="7">Pentatricopeptide repeat-containing protein</fullName>
    </recommendedName>
</protein>
<organism evidence="5 6">
    <name type="scientific">Liquidambar formosana</name>
    <name type="common">Formosan gum</name>
    <dbReference type="NCBI Taxonomy" id="63359"/>
    <lineage>
        <taxon>Eukaryota</taxon>
        <taxon>Viridiplantae</taxon>
        <taxon>Streptophyta</taxon>
        <taxon>Embryophyta</taxon>
        <taxon>Tracheophyta</taxon>
        <taxon>Spermatophyta</taxon>
        <taxon>Magnoliopsida</taxon>
        <taxon>eudicotyledons</taxon>
        <taxon>Gunneridae</taxon>
        <taxon>Pentapetalae</taxon>
        <taxon>Saxifragales</taxon>
        <taxon>Altingiaceae</taxon>
        <taxon>Liquidambar</taxon>
    </lineage>
</organism>
<name>A0AAP0R9L4_LIQFO</name>
<accession>A0AAP0R9L4</accession>
<feature type="repeat" description="PPR" evidence="3">
    <location>
        <begin position="167"/>
        <end position="201"/>
    </location>
</feature>
<gene>
    <name evidence="5" type="ORF">L1049_017853</name>
</gene>
<evidence type="ECO:0000256" key="2">
    <source>
        <dbReference type="ARBA" id="ARBA00022737"/>
    </source>
</evidence>
<feature type="repeat" description="PPR" evidence="3">
    <location>
        <begin position="237"/>
        <end position="270"/>
    </location>
</feature>
<comment type="similarity">
    <text evidence="1">Belongs to the PPR family. P subfamily.</text>
</comment>
<keyword evidence="6" id="KW-1185">Reference proteome</keyword>
<reference evidence="5 6" key="1">
    <citation type="journal article" date="2024" name="Plant J.">
        <title>Genome sequences and population genomics reveal climatic adaptation and genomic divergence between two closely related sweetgum species.</title>
        <authorList>
            <person name="Xu W.Q."/>
            <person name="Ren C.Q."/>
            <person name="Zhang X.Y."/>
            <person name="Comes H.P."/>
            <person name="Liu X.H."/>
            <person name="Li Y.G."/>
            <person name="Kettle C.J."/>
            <person name="Jalonen R."/>
            <person name="Gaisberger H."/>
            <person name="Ma Y.Z."/>
            <person name="Qiu Y.X."/>
        </authorList>
    </citation>
    <scope>NUCLEOTIDE SEQUENCE [LARGE SCALE GENOMIC DNA]</scope>
    <source>
        <strain evidence="5">Hangzhou</strain>
    </source>
</reference>
<sequence length="270" mass="30485">MRTMLPSSPIISWLTRSLKTHKSLCSVSTLQYSSESHFLENPNPNTDFSEKPTSESSASDSRNTQFITPSSKETVFTKTHVIDTLLTHKNDPISALRYFKRAVKMEDFVKDVDVFCVLLHILTGSSGTHRYARNLLNRYVRGDLGPMARVFVDHLIESSKRLDLEFDSQVFGYLLNSYVRAGQIEDAMACIDGMISNNVFPSVLYLNIVLAALVRENMIGRAQHLYNKMISRGFSGDCATIHVMIRGYLKEGKADEAEQCFREAKKEGLL</sequence>
<evidence type="ECO:0008006" key="7">
    <source>
        <dbReference type="Google" id="ProtNLM"/>
    </source>
</evidence>
<feature type="compositionally biased region" description="Polar residues" evidence="4">
    <location>
        <begin position="54"/>
        <end position="65"/>
    </location>
</feature>
<evidence type="ECO:0000313" key="5">
    <source>
        <dbReference type="EMBL" id="KAK9273046.1"/>
    </source>
</evidence>
<dbReference type="SUPFAM" id="SSF81901">
    <property type="entry name" value="HCP-like"/>
    <property type="match status" value="1"/>
</dbReference>
<dbReference type="InterPro" id="IPR011990">
    <property type="entry name" value="TPR-like_helical_dom_sf"/>
</dbReference>
<dbReference type="Pfam" id="PF01535">
    <property type="entry name" value="PPR"/>
    <property type="match status" value="1"/>
</dbReference>
<dbReference type="PROSITE" id="PS51375">
    <property type="entry name" value="PPR"/>
    <property type="match status" value="2"/>
</dbReference>
<dbReference type="GO" id="GO:0003729">
    <property type="term" value="F:mRNA binding"/>
    <property type="evidence" value="ECO:0007669"/>
    <property type="project" value="TreeGrafter"/>
</dbReference>
<evidence type="ECO:0000256" key="4">
    <source>
        <dbReference type="SAM" id="MobiDB-lite"/>
    </source>
</evidence>
<evidence type="ECO:0000313" key="6">
    <source>
        <dbReference type="Proteomes" id="UP001415857"/>
    </source>
</evidence>